<evidence type="ECO:0000313" key="3">
    <source>
        <dbReference type="Proteomes" id="UP000002282"/>
    </source>
</evidence>
<proteinExistence type="predicted"/>
<evidence type="ECO:0000313" key="2">
    <source>
        <dbReference type="EMBL" id="KRJ98335.1"/>
    </source>
</evidence>
<dbReference type="OrthoDB" id="7864793at2759"/>
<evidence type="ECO:0000256" key="1">
    <source>
        <dbReference type="SAM" id="MobiDB-lite"/>
    </source>
</evidence>
<reference evidence="2 3" key="1">
    <citation type="journal article" date="2007" name="Nature">
        <title>Evolution of genes and genomes on the Drosophila phylogeny.</title>
        <authorList>
            <consortium name="Drosophila 12 Genomes Consortium"/>
            <person name="Clark A.G."/>
            <person name="Eisen M.B."/>
            <person name="Smith D.R."/>
            <person name="Bergman C.M."/>
            <person name="Oliver B."/>
            <person name="Markow T.A."/>
            <person name="Kaufman T.C."/>
            <person name="Kellis M."/>
            <person name="Gelbart W."/>
            <person name="Iyer V.N."/>
            <person name="Pollard D.A."/>
            <person name="Sackton T.B."/>
            <person name="Larracuente A.M."/>
            <person name="Singh N.D."/>
            <person name="Abad J.P."/>
            <person name="Abt D.N."/>
            <person name="Adryan B."/>
            <person name="Aguade M."/>
            <person name="Akashi H."/>
            <person name="Anderson W.W."/>
            <person name="Aquadro C.F."/>
            <person name="Ardell D.H."/>
            <person name="Arguello R."/>
            <person name="Artieri C.G."/>
            <person name="Barbash D.A."/>
            <person name="Barker D."/>
            <person name="Barsanti P."/>
            <person name="Batterham P."/>
            <person name="Batzoglou S."/>
            <person name="Begun D."/>
            <person name="Bhutkar A."/>
            <person name="Blanco E."/>
            <person name="Bosak S.A."/>
            <person name="Bradley R.K."/>
            <person name="Brand A.D."/>
            <person name="Brent M.R."/>
            <person name="Brooks A.N."/>
            <person name="Brown R.H."/>
            <person name="Butlin R.K."/>
            <person name="Caggese C."/>
            <person name="Calvi B.R."/>
            <person name="Bernardo de Carvalho A."/>
            <person name="Caspi A."/>
            <person name="Castrezana S."/>
            <person name="Celniker S.E."/>
            <person name="Chang J.L."/>
            <person name="Chapple C."/>
            <person name="Chatterji S."/>
            <person name="Chinwalla A."/>
            <person name="Civetta A."/>
            <person name="Clifton S.W."/>
            <person name="Comeron J.M."/>
            <person name="Costello J.C."/>
            <person name="Coyne J.A."/>
            <person name="Daub J."/>
            <person name="David R.G."/>
            <person name="Delcher A.L."/>
            <person name="Delehaunty K."/>
            <person name="Do C.B."/>
            <person name="Ebling H."/>
            <person name="Edwards K."/>
            <person name="Eickbush T."/>
            <person name="Evans J.D."/>
            <person name="Filipski A."/>
            <person name="Findeiss S."/>
            <person name="Freyhult E."/>
            <person name="Fulton L."/>
            <person name="Fulton R."/>
            <person name="Garcia A.C."/>
            <person name="Gardiner A."/>
            <person name="Garfield D.A."/>
            <person name="Garvin B.E."/>
            <person name="Gibson G."/>
            <person name="Gilbert D."/>
            <person name="Gnerre S."/>
            <person name="Godfrey J."/>
            <person name="Good R."/>
            <person name="Gotea V."/>
            <person name="Gravely B."/>
            <person name="Greenberg A.J."/>
            <person name="Griffiths-Jones S."/>
            <person name="Gross S."/>
            <person name="Guigo R."/>
            <person name="Gustafson E.A."/>
            <person name="Haerty W."/>
            <person name="Hahn M.W."/>
            <person name="Halligan D.L."/>
            <person name="Halpern A.L."/>
            <person name="Halter G.M."/>
            <person name="Han M.V."/>
            <person name="Heger A."/>
            <person name="Hillier L."/>
            <person name="Hinrichs A.S."/>
            <person name="Holmes I."/>
            <person name="Hoskins R.A."/>
            <person name="Hubisz M.J."/>
            <person name="Hultmark D."/>
            <person name="Huntley M.A."/>
            <person name="Jaffe D.B."/>
            <person name="Jagadeeshan S."/>
            <person name="Jeck W.R."/>
            <person name="Johnson J."/>
            <person name="Jones C.D."/>
            <person name="Jordan W.C."/>
            <person name="Karpen G.H."/>
            <person name="Kataoka E."/>
            <person name="Keightley P.D."/>
            <person name="Kheradpour P."/>
            <person name="Kirkness E.F."/>
            <person name="Koerich L.B."/>
            <person name="Kristiansen K."/>
            <person name="Kudrna D."/>
            <person name="Kulathinal R.J."/>
            <person name="Kumar S."/>
            <person name="Kwok R."/>
            <person name="Lander E."/>
            <person name="Langley C.H."/>
            <person name="Lapoint R."/>
            <person name="Lazzaro B.P."/>
            <person name="Lee S.J."/>
            <person name="Levesque L."/>
            <person name="Li R."/>
            <person name="Lin C.F."/>
            <person name="Lin M.F."/>
            <person name="Lindblad-Toh K."/>
            <person name="Llopart A."/>
            <person name="Long M."/>
            <person name="Low L."/>
            <person name="Lozovsky E."/>
            <person name="Lu J."/>
            <person name="Luo M."/>
            <person name="Machado C.A."/>
            <person name="Makalowski W."/>
            <person name="Marzo M."/>
            <person name="Matsuda M."/>
            <person name="Matzkin L."/>
            <person name="McAllister B."/>
            <person name="McBride C.S."/>
            <person name="McKernan B."/>
            <person name="McKernan K."/>
            <person name="Mendez-Lago M."/>
            <person name="Minx P."/>
            <person name="Mollenhauer M.U."/>
            <person name="Montooth K."/>
            <person name="Mount S.M."/>
            <person name="Mu X."/>
            <person name="Myers E."/>
            <person name="Negre B."/>
            <person name="Newfeld S."/>
            <person name="Nielsen R."/>
            <person name="Noor M.A."/>
            <person name="O'Grady P."/>
            <person name="Pachter L."/>
            <person name="Papaceit M."/>
            <person name="Parisi M.J."/>
            <person name="Parisi M."/>
            <person name="Parts L."/>
            <person name="Pedersen J.S."/>
            <person name="Pesole G."/>
            <person name="Phillippy A.M."/>
            <person name="Ponting C.P."/>
            <person name="Pop M."/>
            <person name="Porcelli D."/>
            <person name="Powell J.R."/>
            <person name="Prohaska S."/>
            <person name="Pruitt K."/>
            <person name="Puig M."/>
            <person name="Quesneville H."/>
            <person name="Ram K.R."/>
            <person name="Rand D."/>
            <person name="Rasmussen M.D."/>
            <person name="Reed L.K."/>
            <person name="Reenan R."/>
            <person name="Reily A."/>
            <person name="Remington K.A."/>
            <person name="Rieger T.T."/>
            <person name="Ritchie M.G."/>
            <person name="Robin C."/>
            <person name="Rogers Y.H."/>
            <person name="Rohde C."/>
            <person name="Rozas J."/>
            <person name="Rubenfield M.J."/>
            <person name="Ruiz A."/>
            <person name="Russo S."/>
            <person name="Salzberg S.L."/>
            <person name="Sanchez-Gracia A."/>
            <person name="Saranga D.J."/>
            <person name="Sato H."/>
            <person name="Schaeffer S.W."/>
            <person name="Schatz M.C."/>
            <person name="Schlenke T."/>
            <person name="Schwartz R."/>
            <person name="Segarra C."/>
            <person name="Singh R.S."/>
            <person name="Sirot L."/>
            <person name="Sirota M."/>
            <person name="Sisneros N.B."/>
            <person name="Smith C.D."/>
            <person name="Smith T.F."/>
            <person name="Spieth J."/>
            <person name="Stage D.E."/>
            <person name="Stark A."/>
            <person name="Stephan W."/>
            <person name="Strausberg R.L."/>
            <person name="Strempel S."/>
            <person name="Sturgill D."/>
            <person name="Sutton G."/>
            <person name="Sutton G.G."/>
            <person name="Tao W."/>
            <person name="Teichmann S."/>
            <person name="Tobari Y.N."/>
            <person name="Tomimura Y."/>
            <person name="Tsolas J.M."/>
            <person name="Valente V.L."/>
            <person name="Venter E."/>
            <person name="Venter J.C."/>
            <person name="Vicario S."/>
            <person name="Vieira F.G."/>
            <person name="Vilella A.J."/>
            <person name="Villasante A."/>
            <person name="Walenz B."/>
            <person name="Wang J."/>
            <person name="Wasserman M."/>
            <person name="Watts T."/>
            <person name="Wilson D."/>
            <person name="Wilson R.K."/>
            <person name="Wing R.A."/>
            <person name="Wolfner M.F."/>
            <person name="Wong A."/>
            <person name="Wong G.K."/>
            <person name="Wu C.I."/>
            <person name="Wu G."/>
            <person name="Yamamoto D."/>
            <person name="Yang H.P."/>
            <person name="Yang S.P."/>
            <person name="Yorke J.A."/>
            <person name="Yoshida K."/>
            <person name="Zdobnov E."/>
            <person name="Zhang P."/>
            <person name="Zhang Y."/>
            <person name="Zimin A.V."/>
            <person name="Baldwin J."/>
            <person name="Abdouelleil A."/>
            <person name="Abdulkadir J."/>
            <person name="Abebe A."/>
            <person name="Abera B."/>
            <person name="Abreu J."/>
            <person name="Acer S.C."/>
            <person name="Aftuck L."/>
            <person name="Alexander A."/>
            <person name="An P."/>
            <person name="Anderson E."/>
            <person name="Anderson S."/>
            <person name="Arachi H."/>
            <person name="Azer M."/>
            <person name="Bachantsang P."/>
            <person name="Barry A."/>
            <person name="Bayul T."/>
            <person name="Berlin A."/>
            <person name="Bessette D."/>
            <person name="Bloom T."/>
            <person name="Blye J."/>
            <person name="Boguslavskiy L."/>
            <person name="Bonnet C."/>
            <person name="Boukhgalter B."/>
            <person name="Bourzgui I."/>
            <person name="Brown A."/>
            <person name="Cahill P."/>
            <person name="Channer S."/>
            <person name="Cheshatsang Y."/>
            <person name="Chuda L."/>
            <person name="Citroen M."/>
            <person name="Collymore A."/>
            <person name="Cooke P."/>
            <person name="Costello M."/>
            <person name="D'Aco K."/>
            <person name="Daza R."/>
            <person name="De Haan G."/>
            <person name="DeGray S."/>
            <person name="DeMaso C."/>
            <person name="Dhargay N."/>
            <person name="Dooley K."/>
            <person name="Dooley E."/>
            <person name="Doricent M."/>
            <person name="Dorje P."/>
            <person name="Dorjee K."/>
            <person name="Dupes A."/>
            <person name="Elong R."/>
            <person name="Falk J."/>
            <person name="Farina A."/>
            <person name="Faro S."/>
            <person name="Ferguson D."/>
            <person name="Fisher S."/>
            <person name="Foley C.D."/>
            <person name="Franke A."/>
            <person name="Friedrich D."/>
            <person name="Gadbois L."/>
            <person name="Gearin G."/>
            <person name="Gearin C.R."/>
            <person name="Giannoukos G."/>
            <person name="Goode T."/>
            <person name="Graham J."/>
            <person name="Grandbois E."/>
            <person name="Grewal S."/>
            <person name="Gyaltsen K."/>
            <person name="Hafez N."/>
            <person name="Hagos B."/>
            <person name="Hall J."/>
            <person name="Henson C."/>
            <person name="Hollinger A."/>
            <person name="Honan T."/>
            <person name="Huard M.D."/>
            <person name="Hughes L."/>
            <person name="Hurhula B."/>
            <person name="Husby M.E."/>
            <person name="Kamat A."/>
            <person name="Kanga B."/>
            <person name="Kashin S."/>
            <person name="Khazanovich D."/>
            <person name="Kisner P."/>
            <person name="Lance K."/>
            <person name="Lara M."/>
            <person name="Lee W."/>
            <person name="Lennon N."/>
            <person name="Letendre F."/>
            <person name="LeVine R."/>
            <person name="Lipovsky A."/>
            <person name="Liu X."/>
            <person name="Liu J."/>
            <person name="Liu S."/>
            <person name="Lokyitsang T."/>
            <person name="Lokyitsang Y."/>
            <person name="Lubonja R."/>
            <person name="Lui A."/>
            <person name="MacDonald P."/>
            <person name="Magnisalis V."/>
            <person name="Maru K."/>
            <person name="Matthews C."/>
            <person name="McCusker W."/>
            <person name="McDonough S."/>
            <person name="Mehta T."/>
            <person name="Meldrim J."/>
            <person name="Meneus L."/>
            <person name="Mihai O."/>
            <person name="Mihalev A."/>
            <person name="Mihova T."/>
            <person name="Mittelman R."/>
            <person name="Mlenga V."/>
            <person name="Montmayeur A."/>
            <person name="Mulrain L."/>
            <person name="Navidi A."/>
            <person name="Naylor J."/>
            <person name="Negash T."/>
            <person name="Nguyen T."/>
            <person name="Nguyen N."/>
            <person name="Nicol R."/>
            <person name="Norbu C."/>
            <person name="Norbu N."/>
            <person name="Novod N."/>
            <person name="O'Neill B."/>
            <person name="Osman S."/>
            <person name="Markiewicz E."/>
            <person name="Oyono O.L."/>
            <person name="Patti C."/>
            <person name="Phunkhang P."/>
            <person name="Pierre F."/>
            <person name="Priest M."/>
            <person name="Raghuraman S."/>
            <person name="Rege F."/>
            <person name="Reyes R."/>
            <person name="Rise C."/>
            <person name="Rogov P."/>
            <person name="Ross K."/>
            <person name="Ryan E."/>
            <person name="Settipalli S."/>
            <person name="Shea T."/>
            <person name="Sherpa N."/>
            <person name="Shi L."/>
            <person name="Shih D."/>
            <person name="Sparrow T."/>
            <person name="Spaulding J."/>
            <person name="Stalker J."/>
            <person name="Stange-Thomann N."/>
            <person name="Stavropoulos S."/>
            <person name="Stone C."/>
            <person name="Strader C."/>
            <person name="Tesfaye S."/>
            <person name="Thomson T."/>
            <person name="Thoulutsang Y."/>
            <person name="Thoulutsang D."/>
            <person name="Topham K."/>
            <person name="Topping I."/>
            <person name="Tsamla T."/>
            <person name="Vassiliev H."/>
            <person name="Vo A."/>
            <person name="Wangchuk T."/>
            <person name="Wangdi T."/>
            <person name="Weiand M."/>
            <person name="Wilkinson J."/>
            <person name="Wilson A."/>
            <person name="Yadav S."/>
            <person name="Young G."/>
            <person name="Yu Q."/>
            <person name="Zembek L."/>
            <person name="Zhong D."/>
            <person name="Zimmer A."/>
            <person name="Zwirko Z."/>
            <person name="Jaffe D.B."/>
            <person name="Alvarez P."/>
            <person name="Brockman W."/>
            <person name="Butler J."/>
            <person name="Chin C."/>
            <person name="Gnerre S."/>
            <person name="Grabherr M."/>
            <person name="Kleber M."/>
            <person name="Mauceli E."/>
            <person name="MacCallum I."/>
        </authorList>
    </citation>
    <scope>NUCLEOTIDE SEQUENCE [LARGE SCALE GENOMIC DNA]</scope>
    <source>
        <strain evidence="3">Tai18E2 / Tucson 14021-0261.01</strain>
    </source>
</reference>
<dbReference type="Proteomes" id="UP000002282">
    <property type="component" value="Chromosome 2L"/>
</dbReference>
<dbReference type="KEGG" id="dya:Dyak_GE27795"/>
<accession>A0A0R1DLZ7</accession>
<protein>
    <submittedName>
        <fullName evidence="2">Uncharacterized protein</fullName>
    </submittedName>
</protein>
<keyword evidence="3" id="KW-1185">Reference proteome</keyword>
<dbReference type="AlphaFoldDB" id="A0A0R1DLZ7"/>
<dbReference type="EMBL" id="CM000157">
    <property type="protein sequence ID" value="KRJ98335.1"/>
    <property type="molecule type" value="Genomic_DNA"/>
</dbReference>
<sequence length="705" mass="82253">MTLLFEGLSKSTPNPALGLEIKGWLKQARKCFSRTRINAGSENYERVLRLTKESPKPVNGKLKHLAKSLGNPKGALHLKIPKWKNFKTHIRQLTHMYAPYKQLLQNSKSRKHVPRVRGKQFIELRKLPNKKYFPIKAIKTKKHKIKPLTNPIPRATPLSLRLPLLGLKELLNGLISKYVFTKKQAKKLKKRSQLNRKPKKMYKRDTMNKSKLFKLSLQHQKQRRNEMKNKLIEVASVMQELGELKGIKNLKKLTEKMHRTILKKLSRSAINLQTEYGDLLRYNFQNSGIKRDKTSSNRTILKKLSRSAIKLHTEYGDLLRYKFQKSGIKRDKTSFPESSKTTAKRNRTNEIKLTKSCGNKGFNFKLGKGLKVHDYGFKHLKRGVSKHDAINDSKTHSPREAEIISNRKAFRTMDTNLRTSTRQTATNIFLNVNRLSDKKVNSKSELLDQLNRLETLRHLNSENFEYLQESVSPLGYEISEKLNRTFASIKRINQSKANAAQLTSDGRDLPFDFLPYDDYQVNVVPFADKKPQPLHHRRKKRSKRLVVPQTEAGTQTQYKCEICSSMQKYKTENISPLIVEMAMKRNFLNQRQYYMENLKNKKSKVPDVLEKGESSDITKSNQSDYNPPHRNHYIDKDTHLDSRYPKIISETFENLTSPLRFDNYTRELFEAYRTLDVNKILSRCYQTLFEAEQRTNGIFSNIFRP</sequence>
<name>A0A0R1DLZ7_DROYA</name>
<organism evidence="2 3">
    <name type="scientific">Drosophila yakuba</name>
    <name type="common">Fruit fly</name>
    <dbReference type="NCBI Taxonomy" id="7245"/>
    <lineage>
        <taxon>Eukaryota</taxon>
        <taxon>Metazoa</taxon>
        <taxon>Ecdysozoa</taxon>
        <taxon>Arthropoda</taxon>
        <taxon>Hexapoda</taxon>
        <taxon>Insecta</taxon>
        <taxon>Pterygota</taxon>
        <taxon>Neoptera</taxon>
        <taxon>Endopterygota</taxon>
        <taxon>Diptera</taxon>
        <taxon>Brachycera</taxon>
        <taxon>Muscomorpha</taxon>
        <taxon>Ephydroidea</taxon>
        <taxon>Drosophilidae</taxon>
        <taxon>Drosophila</taxon>
        <taxon>Sophophora</taxon>
    </lineage>
</organism>
<reference evidence="2 3" key="2">
    <citation type="journal article" date="2007" name="PLoS Biol.">
        <title>Principles of genome evolution in the Drosophila melanogaster species group.</title>
        <authorList>
            <person name="Ranz J.M."/>
            <person name="Maurin D."/>
            <person name="Chan Y.S."/>
            <person name="von Grotthuss M."/>
            <person name="Hillier L.W."/>
            <person name="Roote J."/>
            <person name="Ashburner M."/>
            <person name="Bergman C.M."/>
        </authorList>
    </citation>
    <scope>NUCLEOTIDE SEQUENCE [LARGE SCALE GENOMIC DNA]</scope>
    <source>
        <strain evidence="3">Tai18E2 / Tucson 14021-0261.01</strain>
    </source>
</reference>
<feature type="region of interest" description="Disordered" evidence="1">
    <location>
        <begin position="607"/>
        <end position="636"/>
    </location>
</feature>
<dbReference type="eggNOG" id="KOG2322">
    <property type="taxonomic scope" value="Eukaryota"/>
</dbReference>
<gene>
    <name evidence="2" type="primary">Dyak\GE27795</name>
    <name evidence="2" type="synonym">GE27795</name>
    <name evidence="2" type="ORF">Dyak_GE27795</name>
</gene>
<feature type="compositionally biased region" description="Basic and acidic residues" evidence="1">
    <location>
        <begin position="607"/>
        <end position="616"/>
    </location>
</feature>